<dbReference type="Proteomes" id="UP000036185">
    <property type="component" value="Chromosome"/>
</dbReference>
<dbReference type="EMBL" id="CP011913">
    <property type="protein sequence ID" value="AKN76348.1"/>
    <property type="molecule type" value="Genomic_DNA"/>
</dbReference>
<name>A0ABN4GRQ2_CORUL</name>
<feature type="compositionally biased region" description="Basic and acidic residues" evidence="1">
    <location>
        <begin position="17"/>
        <end position="29"/>
    </location>
</feature>
<evidence type="ECO:0000313" key="3">
    <source>
        <dbReference type="Proteomes" id="UP000036185"/>
    </source>
</evidence>
<feature type="region of interest" description="Disordered" evidence="1">
    <location>
        <begin position="1"/>
        <end position="30"/>
    </location>
</feature>
<evidence type="ECO:0000256" key="1">
    <source>
        <dbReference type="SAM" id="MobiDB-lite"/>
    </source>
</evidence>
<sequence>MKKLETYDSSLGGEVSGELRHDRLGDPKAKNNLNCVVGGVRW</sequence>
<proteinExistence type="predicted"/>
<evidence type="ECO:0000313" key="2">
    <source>
        <dbReference type="EMBL" id="AKN76348.1"/>
    </source>
</evidence>
<protein>
    <submittedName>
        <fullName evidence="2">Uncharacterized protein</fullName>
    </submittedName>
</protein>
<keyword evidence="3" id="KW-1185">Reference proteome</keyword>
<accession>A0ABN4GRQ2</accession>
<gene>
    <name evidence="2" type="ORF">CulFRC58_0494</name>
</gene>
<reference evidence="2 3" key="1">
    <citation type="journal article" date="2014" name="Int. J. Syst. Evol. Microbiol.">
        <title>Draft Genome Sequence of Corynebacterium ulcerans FRC58, Isolated from the Bronchitic Aspiration of a Patient in France.</title>
        <authorList>
            <person name="Silva Ado S."/>
            <person name="Barauna R.A."/>
            <person name="de Sa P.C."/>
            <person name="das Gracas D.A."/>
            <person name="Carneiro A.R."/>
            <person name="Thouvenin M."/>
            <person name="Azevedo V."/>
            <person name="Badell E."/>
            <person name="Guiso N."/>
            <person name="da Silva A.L."/>
            <person name="Ramos R.T."/>
        </authorList>
    </citation>
    <scope>NUCLEOTIDE SEQUENCE [LARGE SCALE GENOMIC DNA]</scope>
    <source>
        <strain evidence="2 3">FRC58</strain>
    </source>
</reference>
<organism evidence="2 3">
    <name type="scientific">Corynebacterium ulcerans FRC58</name>
    <dbReference type="NCBI Taxonomy" id="1408268"/>
    <lineage>
        <taxon>Bacteria</taxon>
        <taxon>Bacillati</taxon>
        <taxon>Actinomycetota</taxon>
        <taxon>Actinomycetes</taxon>
        <taxon>Mycobacteriales</taxon>
        <taxon>Corynebacteriaceae</taxon>
        <taxon>Corynebacterium</taxon>
    </lineage>
</organism>